<keyword evidence="2" id="KW-1185">Reference proteome</keyword>
<evidence type="ECO:0000313" key="2">
    <source>
        <dbReference type="Proteomes" id="UP001177080"/>
    </source>
</evidence>
<accession>A0ABT8XFK8</accession>
<sequence>MPETMECRQCESTYTVHYNHHKPWETNVLLCPECGNDLDLYVDGPRRYLIRQRGRPKG</sequence>
<organism evidence="1 2">
    <name type="scientific">Shinella curvata</name>
    <dbReference type="NCBI Taxonomy" id="1817964"/>
    <lineage>
        <taxon>Bacteria</taxon>
        <taxon>Pseudomonadati</taxon>
        <taxon>Pseudomonadota</taxon>
        <taxon>Alphaproteobacteria</taxon>
        <taxon>Hyphomicrobiales</taxon>
        <taxon>Rhizobiaceae</taxon>
        <taxon>Shinella</taxon>
    </lineage>
</organism>
<name>A0ABT8XFK8_9HYPH</name>
<evidence type="ECO:0008006" key="3">
    <source>
        <dbReference type="Google" id="ProtNLM"/>
    </source>
</evidence>
<dbReference type="RefSeq" id="WP_244760233.1">
    <property type="nucleotide sequence ID" value="NZ_JALJCJ010000002.1"/>
</dbReference>
<evidence type="ECO:0000313" key="1">
    <source>
        <dbReference type="EMBL" id="MDO6122547.1"/>
    </source>
</evidence>
<gene>
    <name evidence="1" type="ORF">GB928_015250</name>
</gene>
<dbReference type="EMBL" id="WHSC02000006">
    <property type="protein sequence ID" value="MDO6122547.1"/>
    <property type="molecule type" value="Genomic_DNA"/>
</dbReference>
<proteinExistence type="predicted"/>
<comment type="caution">
    <text evidence="1">The sequence shown here is derived from an EMBL/GenBank/DDBJ whole genome shotgun (WGS) entry which is preliminary data.</text>
</comment>
<dbReference type="Proteomes" id="UP001177080">
    <property type="component" value="Unassembled WGS sequence"/>
</dbReference>
<reference evidence="1" key="1">
    <citation type="submission" date="2022-04" db="EMBL/GenBank/DDBJ databases">
        <title>Shinella lacus sp. nov., a novel member of the genus Shinella from water.</title>
        <authorList>
            <person name="Deng Y."/>
        </authorList>
    </citation>
    <scope>NUCLEOTIDE SEQUENCE</scope>
    <source>
        <strain evidence="1">JCM 31239</strain>
    </source>
</reference>
<protein>
    <recommendedName>
        <fullName evidence="3">Small CPxCG-related zinc finger protein</fullName>
    </recommendedName>
</protein>